<dbReference type="CDD" id="cd01041">
    <property type="entry name" value="Rubrerythrin"/>
    <property type="match status" value="1"/>
</dbReference>
<gene>
    <name evidence="4" type="ORF">C1850_08250</name>
</gene>
<dbReference type="PROSITE" id="PS50903">
    <property type="entry name" value="RUBREDOXIN_LIKE"/>
    <property type="match status" value="1"/>
</dbReference>
<dbReference type="Gene3D" id="2.20.28.10">
    <property type="match status" value="1"/>
</dbReference>
<comment type="caution">
    <text evidence="4">The sequence shown here is derived from an EMBL/GenBank/DDBJ whole genome shotgun (WGS) entry which is preliminary data.</text>
</comment>
<evidence type="ECO:0000313" key="5">
    <source>
        <dbReference type="Proteomes" id="UP000253805"/>
    </source>
</evidence>
<dbReference type="GO" id="GO:0016491">
    <property type="term" value="F:oxidoreductase activity"/>
    <property type="evidence" value="ECO:0007669"/>
    <property type="project" value="InterPro"/>
</dbReference>
<organism evidence="4 5">
    <name type="scientific">Adlercreutzia equolifaciens subsp. celatus</name>
    <dbReference type="NCBI Taxonomy" id="394340"/>
    <lineage>
        <taxon>Bacteria</taxon>
        <taxon>Bacillati</taxon>
        <taxon>Actinomycetota</taxon>
        <taxon>Coriobacteriia</taxon>
        <taxon>Eggerthellales</taxon>
        <taxon>Eggerthellaceae</taxon>
        <taxon>Adlercreutzia</taxon>
    </lineage>
</organism>
<accession>A0A369NWV2</accession>
<dbReference type="PANTHER" id="PTHR33746">
    <property type="entry name" value="RUBRERYTHRIN"/>
    <property type="match status" value="1"/>
</dbReference>
<protein>
    <submittedName>
        <fullName evidence="4">Nigerythrin</fullName>
    </submittedName>
</protein>
<keyword evidence="2" id="KW-0813">Transport</keyword>
<dbReference type="InterPro" id="IPR009078">
    <property type="entry name" value="Ferritin-like_SF"/>
</dbReference>
<evidence type="ECO:0000313" key="4">
    <source>
        <dbReference type="EMBL" id="RDC43305.1"/>
    </source>
</evidence>
<dbReference type="Gene3D" id="1.20.1260.10">
    <property type="match status" value="1"/>
</dbReference>
<name>A0A369NWV2_9ACTN</name>
<reference evidence="4 5" key="1">
    <citation type="journal article" date="2018" name="Elife">
        <title>Discovery and characterization of a prevalent human gut bacterial enzyme sufficient for the inactivation of a family of plant toxins.</title>
        <authorList>
            <person name="Koppel N."/>
            <person name="Bisanz J.E."/>
            <person name="Pandelia M.E."/>
            <person name="Turnbaugh P.J."/>
            <person name="Balskus E.P."/>
        </authorList>
    </citation>
    <scope>NUCLEOTIDE SEQUENCE [LARGE SCALE GENOMIC DNA]</scope>
    <source>
        <strain evidence="4 5">OB21 GAM 11</strain>
    </source>
</reference>
<dbReference type="SUPFAM" id="SSF57802">
    <property type="entry name" value="Rubredoxin-like"/>
    <property type="match status" value="1"/>
</dbReference>
<dbReference type="InterPro" id="IPR012347">
    <property type="entry name" value="Ferritin-like"/>
</dbReference>
<dbReference type="NCBIfam" id="NF045783">
    <property type="entry name" value="Nigrythrn"/>
    <property type="match status" value="1"/>
</dbReference>
<sequence length="202" mass="21849">MNLRDVIPTAENSSNFDVVPESITEVGTTLENLKAAVCGETGASAKYAACAAAAKEQGFDQIARLFEATSAAEQIHIGLEAGVIAEIEPGYERPAAPEAEGIATDLNLIAGALGEIYETSDMYPSFIKVAQEEGNKKAEFVFTRAKLAEAVHAELYMDAYNNIDAPTDEAYYLCPICGYIHKGDDFEKCPICFTPADKFRKF</sequence>
<dbReference type="InterPro" id="IPR024934">
    <property type="entry name" value="Rubredoxin-like_dom"/>
</dbReference>
<dbReference type="GO" id="GO:0005506">
    <property type="term" value="F:iron ion binding"/>
    <property type="evidence" value="ECO:0007669"/>
    <property type="project" value="InterPro"/>
</dbReference>
<evidence type="ECO:0000256" key="1">
    <source>
        <dbReference type="ARBA" id="ARBA00001965"/>
    </source>
</evidence>
<dbReference type="InterPro" id="IPR003251">
    <property type="entry name" value="Rr_diiron-bd_dom"/>
</dbReference>
<dbReference type="GeneID" id="62678455"/>
<evidence type="ECO:0000256" key="3">
    <source>
        <dbReference type="ARBA" id="ARBA00022982"/>
    </source>
</evidence>
<dbReference type="Proteomes" id="UP000253805">
    <property type="component" value="Unassembled WGS sequence"/>
</dbReference>
<dbReference type="PROSITE" id="PS50905">
    <property type="entry name" value="FERRITIN_LIKE"/>
    <property type="match status" value="1"/>
</dbReference>
<dbReference type="InterPro" id="IPR054800">
    <property type="entry name" value="Nigrythrn"/>
</dbReference>
<dbReference type="InterPro" id="IPR052753">
    <property type="entry name" value="Rbr2/Nigerythrin"/>
</dbReference>
<dbReference type="Pfam" id="PF02915">
    <property type="entry name" value="Rubrerythrin"/>
    <property type="match status" value="1"/>
</dbReference>
<dbReference type="EMBL" id="PPUT01000021">
    <property type="protein sequence ID" value="RDC43305.1"/>
    <property type="molecule type" value="Genomic_DNA"/>
</dbReference>
<proteinExistence type="predicted"/>
<keyword evidence="3" id="KW-0249">Electron transport</keyword>
<dbReference type="Pfam" id="PF21349">
    <property type="entry name" value="RUBY_RBDX"/>
    <property type="match status" value="1"/>
</dbReference>
<dbReference type="PANTHER" id="PTHR33746:SF4">
    <property type="entry name" value="RUBRERYTHRIN"/>
    <property type="match status" value="1"/>
</dbReference>
<comment type="cofactor">
    <cofactor evidence="1">
        <name>Fe(3+)</name>
        <dbReference type="ChEBI" id="CHEBI:29034"/>
    </cofactor>
</comment>
<dbReference type="InterPro" id="IPR009040">
    <property type="entry name" value="Ferritin-like_diiron"/>
</dbReference>
<dbReference type="RefSeq" id="WP_022740807.1">
    <property type="nucleotide sequence ID" value="NZ_AP024470.1"/>
</dbReference>
<dbReference type="CDD" id="cd00729">
    <property type="entry name" value="rubredoxin_SM"/>
    <property type="match status" value="1"/>
</dbReference>
<dbReference type="SUPFAM" id="SSF47240">
    <property type="entry name" value="Ferritin-like"/>
    <property type="match status" value="1"/>
</dbReference>
<dbReference type="AlphaFoldDB" id="A0A369NWV2"/>
<evidence type="ECO:0000256" key="2">
    <source>
        <dbReference type="ARBA" id="ARBA00022448"/>
    </source>
</evidence>
<dbReference type="InterPro" id="IPR048574">
    <property type="entry name" value="RUBY_RBDX"/>
</dbReference>